<reference evidence="11" key="1">
    <citation type="submission" date="2022-10" db="EMBL/GenBank/DDBJ databases">
        <title>The complete genomes of actinobacterial strains from the NBC collection.</title>
        <authorList>
            <person name="Joergensen T.S."/>
            <person name="Alvarez Arevalo M."/>
            <person name="Sterndorff E.B."/>
            <person name="Faurdal D."/>
            <person name="Vuksanovic O."/>
            <person name="Mourched A.-S."/>
            <person name="Charusanti P."/>
            <person name="Shaw S."/>
            <person name="Blin K."/>
            <person name="Weber T."/>
        </authorList>
    </citation>
    <scope>NUCLEOTIDE SEQUENCE</scope>
    <source>
        <strain evidence="11">NBC_00248</strain>
    </source>
</reference>
<dbReference type="PANTHER" id="PTHR10683:SF31">
    <property type="entry name" value="TRANSALDOLASE"/>
    <property type="match status" value="1"/>
</dbReference>
<keyword evidence="7 10" id="KW-0808">Transferase</keyword>
<keyword evidence="8 10" id="KW-0570">Pentose shunt</keyword>
<comment type="function">
    <text evidence="1 10">Transaldolase is important for the balance of metabolites in the pentose-phosphate pathway.</text>
</comment>
<evidence type="ECO:0000256" key="7">
    <source>
        <dbReference type="ARBA" id="ARBA00022679"/>
    </source>
</evidence>
<evidence type="ECO:0000256" key="4">
    <source>
        <dbReference type="ARBA" id="ARBA00008426"/>
    </source>
</evidence>
<dbReference type="InterPro" id="IPR013785">
    <property type="entry name" value="Aldolase_TIM"/>
</dbReference>
<comment type="caution">
    <text evidence="10">Lacks conserved residue(s) required for the propagation of feature annotation.</text>
</comment>
<name>A0ABZ1T8Q9_STRVG</name>
<keyword evidence="6 10" id="KW-0963">Cytoplasm</keyword>
<protein>
    <recommendedName>
        <fullName evidence="5 10">Transaldolase</fullName>
        <ecNumber evidence="5 10">2.2.1.2</ecNumber>
    </recommendedName>
</protein>
<dbReference type="Proteomes" id="UP001432039">
    <property type="component" value="Chromosome"/>
</dbReference>
<dbReference type="Gene3D" id="3.20.20.70">
    <property type="entry name" value="Aldolase class I"/>
    <property type="match status" value="1"/>
</dbReference>
<evidence type="ECO:0000313" key="11">
    <source>
        <dbReference type="EMBL" id="WUQ12274.1"/>
    </source>
</evidence>
<evidence type="ECO:0000256" key="9">
    <source>
        <dbReference type="ARBA" id="ARBA00023270"/>
    </source>
</evidence>
<dbReference type="RefSeq" id="WP_328961586.1">
    <property type="nucleotide sequence ID" value="NZ_CP108090.1"/>
</dbReference>
<evidence type="ECO:0000256" key="10">
    <source>
        <dbReference type="HAMAP-Rule" id="MF_00493"/>
    </source>
</evidence>
<evidence type="ECO:0000313" key="12">
    <source>
        <dbReference type="Proteomes" id="UP001432039"/>
    </source>
</evidence>
<dbReference type="InterPro" id="IPR001585">
    <property type="entry name" value="TAL/FSA"/>
</dbReference>
<comment type="catalytic activity">
    <reaction evidence="10">
        <text>D-sedoheptulose 7-phosphate + D-glyceraldehyde 3-phosphate = D-erythrose 4-phosphate + beta-D-fructose 6-phosphate</text>
        <dbReference type="Rhea" id="RHEA:17053"/>
        <dbReference type="ChEBI" id="CHEBI:16897"/>
        <dbReference type="ChEBI" id="CHEBI:57483"/>
        <dbReference type="ChEBI" id="CHEBI:57634"/>
        <dbReference type="ChEBI" id="CHEBI:59776"/>
        <dbReference type="EC" id="2.2.1.2"/>
    </reaction>
</comment>
<dbReference type="PIRSF" id="PIRSF036915">
    <property type="entry name" value="Trnald_Bac_Plnt"/>
    <property type="match status" value="1"/>
</dbReference>
<evidence type="ECO:0000256" key="6">
    <source>
        <dbReference type="ARBA" id="ARBA00022490"/>
    </source>
</evidence>
<gene>
    <name evidence="10" type="primary">tal</name>
    <name evidence="11" type="ORF">OG517_12975</name>
</gene>
<evidence type="ECO:0000256" key="1">
    <source>
        <dbReference type="ARBA" id="ARBA00003518"/>
    </source>
</evidence>
<comment type="similarity">
    <text evidence="4 10">Belongs to the transaldolase family. Type 2 subfamily.</text>
</comment>
<comment type="subcellular location">
    <subcellularLocation>
        <location evidence="2 10">Cytoplasm</location>
    </subcellularLocation>
</comment>
<dbReference type="EC" id="2.2.1.2" evidence="5 10"/>
<keyword evidence="9 10" id="KW-0704">Schiff base</keyword>
<sequence length="322" mass="33524">MLSQPAAQLLEQLAAEGVSPWLLATGAREILPASPSCRAAALLRGAVAPAADPAAVRRACDALRGAFAASGGLQGRVSVPVDPRSAHDASALVAGARTASGEVGRPNLLIRVPATTAGLSAMADCLAMSISVDADLVFSTERYEEFLDAYLTGMERALAAGRPLGRITAAASVPVGVLDAEVDRRLPESATPAGPAAGLRGTAAVALARQLHRLREQRLSGDWWRVLRAAGAEPPLLVWTGVGPWHVGELVGWNTAQAASLEVLEAAGARGGLRGDTLLNAHGEARRAWEALEGLGIRMRDVARDLEAAELSRLRQAWPFTS</sequence>
<dbReference type="HAMAP" id="MF_00493">
    <property type="entry name" value="Transaldolase_2"/>
    <property type="match status" value="1"/>
</dbReference>
<evidence type="ECO:0000256" key="8">
    <source>
        <dbReference type="ARBA" id="ARBA00023126"/>
    </source>
</evidence>
<proteinExistence type="inferred from homology"/>
<dbReference type="EMBL" id="CP108090">
    <property type="protein sequence ID" value="WUQ12274.1"/>
    <property type="molecule type" value="Genomic_DNA"/>
</dbReference>
<dbReference type="GO" id="GO:0004801">
    <property type="term" value="F:transaldolase activity"/>
    <property type="evidence" value="ECO:0007669"/>
    <property type="project" value="UniProtKB-EC"/>
</dbReference>
<dbReference type="InterPro" id="IPR004732">
    <property type="entry name" value="Transaldolase_2"/>
</dbReference>
<dbReference type="SUPFAM" id="SSF51569">
    <property type="entry name" value="Aldolase"/>
    <property type="match status" value="1"/>
</dbReference>
<comment type="pathway">
    <text evidence="3 10">Carbohydrate degradation; pentose phosphate pathway; D-glyceraldehyde 3-phosphate and beta-D-fructose 6-phosphate from D-ribose 5-phosphate and D-xylulose 5-phosphate (non-oxidative stage): step 2/3.</text>
</comment>
<accession>A0ABZ1T8Q9</accession>
<evidence type="ECO:0000256" key="3">
    <source>
        <dbReference type="ARBA" id="ARBA00004857"/>
    </source>
</evidence>
<dbReference type="Pfam" id="PF00923">
    <property type="entry name" value="TAL_FSA"/>
    <property type="match status" value="1"/>
</dbReference>
<organism evidence="11 12">
    <name type="scientific">Streptomyces virginiae</name>
    <name type="common">Streptomyces cinnamonensis</name>
    <dbReference type="NCBI Taxonomy" id="1961"/>
    <lineage>
        <taxon>Bacteria</taxon>
        <taxon>Bacillati</taxon>
        <taxon>Actinomycetota</taxon>
        <taxon>Actinomycetes</taxon>
        <taxon>Kitasatosporales</taxon>
        <taxon>Streptomycetaceae</taxon>
        <taxon>Streptomyces</taxon>
    </lineage>
</organism>
<keyword evidence="12" id="KW-1185">Reference proteome</keyword>
<evidence type="ECO:0000256" key="5">
    <source>
        <dbReference type="ARBA" id="ARBA00013151"/>
    </source>
</evidence>
<evidence type="ECO:0000256" key="2">
    <source>
        <dbReference type="ARBA" id="ARBA00004496"/>
    </source>
</evidence>
<dbReference type="PANTHER" id="PTHR10683">
    <property type="entry name" value="TRANSALDOLASE"/>
    <property type="match status" value="1"/>
</dbReference>